<evidence type="ECO:0000313" key="2">
    <source>
        <dbReference type="Proteomes" id="UP000593564"/>
    </source>
</evidence>
<dbReference type="AlphaFoldDB" id="A0A7J7GPG1"/>
<evidence type="ECO:0000313" key="1">
    <source>
        <dbReference type="EMBL" id="KAF5941801.1"/>
    </source>
</evidence>
<keyword evidence="2" id="KW-1185">Reference proteome</keyword>
<reference evidence="1 2" key="2">
    <citation type="submission" date="2020-07" db="EMBL/GenBank/DDBJ databases">
        <title>Genome assembly of wild tea tree DASZ reveals pedigree and selection history of tea varieties.</title>
        <authorList>
            <person name="Zhang W."/>
        </authorList>
    </citation>
    <scope>NUCLEOTIDE SEQUENCE [LARGE SCALE GENOMIC DNA]</scope>
    <source>
        <strain evidence="2">cv. G240</strain>
        <tissue evidence="1">Leaf</tissue>
    </source>
</reference>
<dbReference type="Proteomes" id="UP000593564">
    <property type="component" value="Unassembled WGS sequence"/>
</dbReference>
<gene>
    <name evidence="1" type="ORF">HYC85_019443</name>
</gene>
<dbReference type="EMBL" id="JACBKZ010000009">
    <property type="protein sequence ID" value="KAF5941801.1"/>
    <property type="molecule type" value="Genomic_DNA"/>
</dbReference>
<organism evidence="1 2">
    <name type="scientific">Camellia sinensis</name>
    <name type="common">Tea plant</name>
    <name type="synonym">Thea sinensis</name>
    <dbReference type="NCBI Taxonomy" id="4442"/>
    <lineage>
        <taxon>Eukaryota</taxon>
        <taxon>Viridiplantae</taxon>
        <taxon>Streptophyta</taxon>
        <taxon>Embryophyta</taxon>
        <taxon>Tracheophyta</taxon>
        <taxon>Spermatophyta</taxon>
        <taxon>Magnoliopsida</taxon>
        <taxon>eudicotyledons</taxon>
        <taxon>Gunneridae</taxon>
        <taxon>Pentapetalae</taxon>
        <taxon>asterids</taxon>
        <taxon>Ericales</taxon>
        <taxon>Theaceae</taxon>
        <taxon>Camellia</taxon>
    </lineage>
</organism>
<accession>A0A7J7GPG1</accession>
<name>A0A7J7GPG1_CAMSI</name>
<protein>
    <submittedName>
        <fullName evidence="1">Uncharacterized protein</fullName>
    </submittedName>
</protein>
<reference evidence="2" key="1">
    <citation type="journal article" date="2020" name="Nat. Commun.">
        <title>Genome assembly of wild tea tree DASZ reveals pedigree and selection history of tea varieties.</title>
        <authorList>
            <person name="Zhang W."/>
            <person name="Zhang Y."/>
            <person name="Qiu H."/>
            <person name="Guo Y."/>
            <person name="Wan H."/>
            <person name="Zhang X."/>
            <person name="Scossa F."/>
            <person name="Alseekh S."/>
            <person name="Zhang Q."/>
            <person name="Wang P."/>
            <person name="Xu L."/>
            <person name="Schmidt M.H."/>
            <person name="Jia X."/>
            <person name="Li D."/>
            <person name="Zhu A."/>
            <person name="Guo F."/>
            <person name="Chen W."/>
            <person name="Ni D."/>
            <person name="Usadel B."/>
            <person name="Fernie A.R."/>
            <person name="Wen W."/>
        </authorList>
    </citation>
    <scope>NUCLEOTIDE SEQUENCE [LARGE SCALE GENOMIC DNA]</scope>
    <source>
        <strain evidence="2">cv. G240</strain>
    </source>
</reference>
<proteinExistence type="predicted"/>
<sequence>MDHANFKIGFKNSQLGAKSQYLSHSIRDCSHCHTLSVRRLSRSQSRFRLSPSSVSPFFIFDDDNDRTEICSSHPSYTTMKISPKYVVQLKVPKDTFEILIEQRNIDVKTICESGSEKLKAVNMN</sequence>
<comment type="caution">
    <text evidence="1">The sequence shown here is derived from an EMBL/GenBank/DDBJ whole genome shotgun (WGS) entry which is preliminary data.</text>
</comment>